<comment type="caution">
    <text evidence="9">The sequence shown here is derived from an EMBL/GenBank/DDBJ whole genome shotgun (WGS) entry which is preliminary data.</text>
</comment>
<protein>
    <recommendedName>
        <fullName evidence="4">1-(5-phosphoribosyl)-5-[(5-phosphoribosylamino)methylideneamino]imidazole-4-carboxamideisomerase</fullName>
        <ecNumber evidence="4">5.3.1.16</ecNumber>
    </recommendedName>
</protein>
<keyword evidence="7" id="KW-0413">Isomerase</keyword>
<sequence length="325" mass="36214">MFRLGYVALLFPNKNEGFSKKTQSKILKENGLPPKLQRFVWVASRQHGPQATLASTERTMRFRPCIDVHNGRVKQIVGSSLSADGSQAAVVNFEADKPAAYYANLYRQSDLPGGHVILLGGDRETSERAALQALAAYPQGLQVGGGITDDNAIKYLEAGASHVIVTSFVFRSGRLDEDRLLRLVRLIGKDRIVLDLSCRAILHEGKRHYYVYTDRWTQRSDMRISVETLEWLSRHCAEFLVHAVDVEGKQSGIDEELVHLLARDAPLPVTYAGGVRNLQDIERVLDIGRGHVDVTVGSALDIFGGQLPFELVVRWQRDLETGIAR</sequence>
<dbReference type="UniPathway" id="UPA00031">
    <property type="reaction ID" value="UER00009"/>
</dbReference>
<evidence type="ECO:0000256" key="4">
    <source>
        <dbReference type="ARBA" id="ARBA00012550"/>
    </source>
</evidence>
<dbReference type="Gene3D" id="3.20.20.70">
    <property type="entry name" value="Aldolase class I"/>
    <property type="match status" value="1"/>
</dbReference>
<evidence type="ECO:0000256" key="3">
    <source>
        <dbReference type="ARBA" id="ARBA00009667"/>
    </source>
</evidence>
<name>A0A7J7IJD6_9RHOD</name>
<dbReference type="AlphaFoldDB" id="A0A7J7IJD6"/>
<dbReference type="InterPro" id="IPR044524">
    <property type="entry name" value="Isoase_HisA-like"/>
</dbReference>
<dbReference type="InterPro" id="IPR013785">
    <property type="entry name" value="Aldolase_TIM"/>
</dbReference>
<organism evidence="9 10">
    <name type="scientific">Cyanidiococcus yangmingshanensis</name>
    <dbReference type="NCBI Taxonomy" id="2690220"/>
    <lineage>
        <taxon>Eukaryota</taxon>
        <taxon>Rhodophyta</taxon>
        <taxon>Bangiophyceae</taxon>
        <taxon>Cyanidiales</taxon>
        <taxon>Cyanidiaceae</taxon>
        <taxon>Cyanidiococcus</taxon>
    </lineage>
</organism>
<comment type="similarity">
    <text evidence="3 8">Belongs to the HisA/HisF family.</text>
</comment>
<proteinExistence type="inferred from homology"/>
<evidence type="ECO:0000256" key="2">
    <source>
        <dbReference type="ARBA" id="ARBA00005133"/>
    </source>
</evidence>
<dbReference type="Pfam" id="PF00977">
    <property type="entry name" value="His_biosynth"/>
    <property type="match status" value="1"/>
</dbReference>
<dbReference type="GO" id="GO:0003949">
    <property type="term" value="F:1-(5-phosphoribosyl)-5-[(5-phosphoribosylamino)methylideneamino]imidazole-4-carboxamide isomerase activity"/>
    <property type="evidence" value="ECO:0007669"/>
    <property type="project" value="UniProtKB-EC"/>
</dbReference>
<dbReference type="PANTHER" id="PTHR43090">
    <property type="entry name" value="1-(5-PHOSPHORIBOSYL)-5-[(5-PHOSPHORIBOSYLAMINO)METHYLIDENEAMINO] IMIDAZOLE-4-CARBOXAMIDE ISOMERASE"/>
    <property type="match status" value="1"/>
</dbReference>
<evidence type="ECO:0000313" key="10">
    <source>
        <dbReference type="Proteomes" id="UP000530660"/>
    </source>
</evidence>
<dbReference type="GO" id="GO:0000105">
    <property type="term" value="P:L-histidine biosynthetic process"/>
    <property type="evidence" value="ECO:0007669"/>
    <property type="project" value="UniProtKB-UniPathway"/>
</dbReference>
<dbReference type="GO" id="GO:0009507">
    <property type="term" value="C:chloroplast"/>
    <property type="evidence" value="ECO:0007669"/>
    <property type="project" value="UniProtKB-SubCell"/>
</dbReference>
<reference evidence="9 10" key="1">
    <citation type="journal article" date="2020" name="J. Phycol.">
        <title>Comparative genome analysis reveals Cyanidiococcus gen. nov., a new extremophilic red algal genus sister to Cyanidioschyzon (Cyanidioschyzonaceae, Rhodophyta).</title>
        <authorList>
            <person name="Liu S.-L."/>
            <person name="Chiang Y.-R."/>
            <person name="Yoon H.S."/>
            <person name="Fu H.-Y."/>
        </authorList>
    </citation>
    <scope>NUCLEOTIDE SEQUENCE [LARGE SCALE GENOMIC DNA]</scope>
    <source>
        <strain evidence="9 10">THAL066</strain>
    </source>
</reference>
<dbReference type="InterPro" id="IPR006062">
    <property type="entry name" value="His_biosynth"/>
</dbReference>
<gene>
    <name evidence="9" type="primary">HIS6</name>
    <name evidence="9" type="ORF">F1559_001335</name>
</gene>
<dbReference type="PANTHER" id="PTHR43090:SF2">
    <property type="entry name" value="1-(5-PHOSPHORIBOSYL)-5-[(5-PHOSPHORIBOSYLAMINO)METHYLIDENEAMINO] IMIDAZOLE-4-CARBOXAMIDE ISOMERASE"/>
    <property type="match status" value="1"/>
</dbReference>
<keyword evidence="10" id="KW-1185">Reference proteome</keyword>
<evidence type="ECO:0000256" key="8">
    <source>
        <dbReference type="RuleBase" id="RU003657"/>
    </source>
</evidence>
<dbReference type="EC" id="5.3.1.16" evidence="4"/>
<dbReference type="InterPro" id="IPR011858">
    <property type="entry name" value="His6/HISN3"/>
</dbReference>
<evidence type="ECO:0000256" key="7">
    <source>
        <dbReference type="ARBA" id="ARBA00023235"/>
    </source>
</evidence>
<evidence type="ECO:0000256" key="1">
    <source>
        <dbReference type="ARBA" id="ARBA00004229"/>
    </source>
</evidence>
<dbReference type="Proteomes" id="UP000530660">
    <property type="component" value="Unassembled WGS sequence"/>
</dbReference>
<dbReference type="CDD" id="cd04723">
    <property type="entry name" value="HisA_HisF"/>
    <property type="match status" value="1"/>
</dbReference>
<dbReference type="NCBIfam" id="TIGR02129">
    <property type="entry name" value="hisA_euk"/>
    <property type="match status" value="1"/>
</dbReference>
<dbReference type="GO" id="GO:0000162">
    <property type="term" value="P:L-tryptophan biosynthetic process"/>
    <property type="evidence" value="ECO:0007669"/>
    <property type="project" value="TreeGrafter"/>
</dbReference>
<evidence type="ECO:0000256" key="5">
    <source>
        <dbReference type="ARBA" id="ARBA00022605"/>
    </source>
</evidence>
<evidence type="ECO:0000256" key="6">
    <source>
        <dbReference type="ARBA" id="ARBA00023102"/>
    </source>
</evidence>
<dbReference type="EMBL" id="VWRR01000007">
    <property type="protein sequence ID" value="KAF6003216.1"/>
    <property type="molecule type" value="Genomic_DNA"/>
</dbReference>
<dbReference type="InterPro" id="IPR011060">
    <property type="entry name" value="RibuloseP-bd_barrel"/>
</dbReference>
<evidence type="ECO:0000313" key="9">
    <source>
        <dbReference type="EMBL" id="KAF6003216.1"/>
    </source>
</evidence>
<comment type="pathway">
    <text evidence="2">Amino-acid biosynthesis; L-histidine biosynthesis; L-histidine from 5-phospho-alpha-D-ribose 1-diphosphate: step 4/9.</text>
</comment>
<keyword evidence="5 8" id="KW-0028">Amino-acid biosynthesis</keyword>
<accession>A0A7J7IJD6</accession>
<keyword evidence="6 8" id="KW-0368">Histidine biosynthesis</keyword>
<dbReference type="SUPFAM" id="SSF51366">
    <property type="entry name" value="Ribulose-phoshate binding barrel"/>
    <property type="match status" value="1"/>
</dbReference>
<dbReference type="OrthoDB" id="446074at2759"/>
<comment type="subcellular location">
    <subcellularLocation>
        <location evidence="1">Plastid</location>
        <location evidence="1">Chloroplast</location>
    </subcellularLocation>
</comment>